<evidence type="ECO:0000313" key="2">
    <source>
        <dbReference type="EMBL" id="KAF2455063.1"/>
    </source>
</evidence>
<name>A0A6A6NUW9_9PEZI</name>
<protein>
    <submittedName>
        <fullName evidence="2">Uncharacterized protein</fullName>
    </submittedName>
</protein>
<dbReference type="AlphaFoldDB" id="A0A6A6NUW9"/>
<dbReference type="OrthoDB" id="2555959at2759"/>
<gene>
    <name evidence="2" type="ORF">BDY21DRAFT_290086</name>
</gene>
<keyword evidence="1" id="KW-0812">Transmembrane</keyword>
<evidence type="ECO:0000313" key="3">
    <source>
        <dbReference type="Proteomes" id="UP000799766"/>
    </source>
</evidence>
<dbReference type="EMBL" id="MU001688">
    <property type="protein sequence ID" value="KAF2455063.1"/>
    <property type="molecule type" value="Genomic_DNA"/>
</dbReference>
<feature type="non-terminal residue" evidence="2">
    <location>
        <position position="1"/>
    </location>
</feature>
<evidence type="ECO:0000256" key="1">
    <source>
        <dbReference type="SAM" id="Phobius"/>
    </source>
</evidence>
<organism evidence="2 3">
    <name type="scientific">Lineolata rhizophorae</name>
    <dbReference type="NCBI Taxonomy" id="578093"/>
    <lineage>
        <taxon>Eukaryota</taxon>
        <taxon>Fungi</taxon>
        <taxon>Dikarya</taxon>
        <taxon>Ascomycota</taxon>
        <taxon>Pezizomycotina</taxon>
        <taxon>Dothideomycetes</taxon>
        <taxon>Dothideomycetes incertae sedis</taxon>
        <taxon>Lineolatales</taxon>
        <taxon>Lineolataceae</taxon>
        <taxon>Lineolata</taxon>
    </lineage>
</organism>
<keyword evidence="1" id="KW-1133">Transmembrane helix</keyword>
<sequence length="67" mass="7563">WYRGLAPQARMLLGVGIMAWGLAGLWLSDRAEQAFGFTPTDEDKARLAQTIPKIRTVDREQSSSDRR</sequence>
<feature type="transmembrane region" description="Helical" evidence="1">
    <location>
        <begin position="12"/>
        <end position="28"/>
    </location>
</feature>
<keyword evidence="1" id="KW-0472">Membrane</keyword>
<keyword evidence="3" id="KW-1185">Reference proteome</keyword>
<dbReference type="Proteomes" id="UP000799766">
    <property type="component" value="Unassembled WGS sequence"/>
</dbReference>
<proteinExistence type="predicted"/>
<reference evidence="2" key="1">
    <citation type="journal article" date="2020" name="Stud. Mycol.">
        <title>101 Dothideomycetes genomes: a test case for predicting lifestyles and emergence of pathogens.</title>
        <authorList>
            <person name="Haridas S."/>
            <person name="Albert R."/>
            <person name="Binder M."/>
            <person name="Bloem J."/>
            <person name="Labutti K."/>
            <person name="Salamov A."/>
            <person name="Andreopoulos B."/>
            <person name="Baker S."/>
            <person name="Barry K."/>
            <person name="Bills G."/>
            <person name="Bluhm B."/>
            <person name="Cannon C."/>
            <person name="Castanera R."/>
            <person name="Culley D."/>
            <person name="Daum C."/>
            <person name="Ezra D."/>
            <person name="Gonzalez J."/>
            <person name="Henrissat B."/>
            <person name="Kuo A."/>
            <person name="Liang C."/>
            <person name="Lipzen A."/>
            <person name="Lutzoni F."/>
            <person name="Magnuson J."/>
            <person name="Mondo S."/>
            <person name="Nolan M."/>
            <person name="Ohm R."/>
            <person name="Pangilinan J."/>
            <person name="Park H.-J."/>
            <person name="Ramirez L."/>
            <person name="Alfaro M."/>
            <person name="Sun H."/>
            <person name="Tritt A."/>
            <person name="Yoshinaga Y."/>
            <person name="Zwiers L.-H."/>
            <person name="Turgeon B."/>
            <person name="Goodwin S."/>
            <person name="Spatafora J."/>
            <person name="Crous P."/>
            <person name="Grigoriev I."/>
        </authorList>
    </citation>
    <scope>NUCLEOTIDE SEQUENCE</scope>
    <source>
        <strain evidence="2">ATCC 16933</strain>
    </source>
</reference>
<accession>A0A6A6NUW9</accession>